<evidence type="ECO:0000313" key="2">
    <source>
        <dbReference type="EMBL" id="VFJ56597.1"/>
    </source>
</evidence>
<name>A0A450SR12_9GAMM</name>
<dbReference type="EMBL" id="CAADFL010000173">
    <property type="protein sequence ID" value="VFK11251.1"/>
    <property type="molecule type" value="Genomic_DNA"/>
</dbReference>
<proteinExistence type="predicted"/>
<evidence type="ECO:0000313" key="1">
    <source>
        <dbReference type="EMBL" id="VFJ56371.1"/>
    </source>
</evidence>
<dbReference type="EMBL" id="CAADEZ010000171">
    <property type="protein sequence ID" value="VFJ56597.1"/>
    <property type="molecule type" value="Genomic_DNA"/>
</dbReference>
<organism evidence="1">
    <name type="scientific">Candidatus Kentrum sp. FM</name>
    <dbReference type="NCBI Taxonomy" id="2126340"/>
    <lineage>
        <taxon>Bacteria</taxon>
        <taxon>Pseudomonadati</taxon>
        <taxon>Pseudomonadota</taxon>
        <taxon>Gammaproteobacteria</taxon>
        <taxon>Candidatus Kentrum</taxon>
    </lineage>
</organism>
<accession>A0A450SR12</accession>
<evidence type="ECO:0000313" key="3">
    <source>
        <dbReference type="EMBL" id="VFK11251.1"/>
    </source>
</evidence>
<dbReference type="EMBL" id="CAADFA010000175">
    <property type="protein sequence ID" value="VFJ56371.1"/>
    <property type="molecule type" value="Genomic_DNA"/>
</dbReference>
<reference evidence="1" key="1">
    <citation type="submission" date="2019-02" db="EMBL/GenBank/DDBJ databases">
        <authorList>
            <person name="Gruber-Vodicka R. H."/>
            <person name="Seah K. B. B."/>
        </authorList>
    </citation>
    <scope>NUCLEOTIDE SEQUENCE</scope>
    <source>
        <strain evidence="2">BECK_BZ163</strain>
        <strain evidence="3">BECK_BZ164</strain>
        <strain evidence="1">BECK_BZ165</strain>
    </source>
</reference>
<gene>
    <name evidence="2" type="ORF">BECKFM1743A_GA0114220_101713</name>
    <name evidence="3" type="ORF">BECKFM1743B_GA0114221_101733</name>
    <name evidence="1" type="ORF">BECKFM1743C_GA0114222_101753</name>
</gene>
<dbReference type="AlphaFoldDB" id="A0A450SR12"/>
<sequence>MTALFRSLDPGFAEFLTGAGASTEGPHWPVARNFLLDEGIGRERAGHYRSHGAMAAHASPEDWRISHNAYLKEWVRIENDDLGPPGYIDADDPEGCPDTFRFPVSHSALGHALATDLIRVQKVSSLTRALKESAGDLTALAAVALEGEREASRRLDEVLGRFARKRNYQPVFAGLWEDLSDLFGAAPDQDPPGWADDLRDRLGLDGYDPKQSDPIAPAERGLDILVFRYPVGAVPRLSGLTGRARPLTVPCVLDGGFSPAFCPSPRGFGTGHTVDLAGARSCDKLTREILHPAMGLRSEYLFRIGSIQRPVASDAMQVQRGLHLTCLRKNFERPHYGEHTDRDLLL</sequence>
<protein>
    <submittedName>
        <fullName evidence="1">Uncharacterized protein</fullName>
    </submittedName>
</protein>